<keyword evidence="2" id="KW-1185">Reference proteome</keyword>
<sequence length="73" mass="7806">MPEFKAIAVATIDWCGVASELFVTLAGVGRSQFMKALQPVFMQRFAGGKHGLLQERGVASSRASKLRLPVGDA</sequence>
<gene>
    <name evidence="1" type="ORF">PMA3_25700</name>
</gene>
<organism evidence="1 2">
    <name type="scientific">Pseudomonas silesiensis</name>
    <dbReference type="NCBI Taxonomy" id="1853130"/>
    <lineage>
        <taxon>Bacteria</taxon>
        <taxon>Pseudomonadati</taxon>
        <taxon>Pseudomonadota</taxon>
        <taxon>Gammaproteobacteria</taxon>
        <taxon>Pseudomonadales</taxon>
        <taxon>Pseudomonadaceae</taxon>
        <taxon>Pseudomonas</taxon>
    </lineage>
</organism>
<evidence type="ECO:0000313" key="1">
    <source>
        <dbReference type="EMBL" id="ANJ58382.1"/>
    </source>
</evidence>
<protein>
    <submittedName>
        <fullName evidence="1">Uncharacterized protein</fullName>
    </submittedName>
</protein>
<evidence type="ECO:0000313" key="2">
    <source>
        <dbReference type="Proteomes" id="UP000078354"/>
    </source>
</evidence>
<reference evidence="1 2" key="1">
    <citation type="journal article" date="2018" name="Syst. Appl. Microbiol.">
        <title>Pseudomonas silesiensis sp. nov. strain A3T isolated from a biological pesticide sewage treatment plant and analysis of the complete genome sequence.</title>
        <authorList>
            <person name="Kaminski M.A."/>
            <person name="Furmanczyk E.M."/>
            <person name="Sobczak A."/>
            <person name="Dziembowski A."/>
            <person name="Lipinski L."/>
        </authorList>
    </citation>
    <scope>NUCLEOTIDE SEQUENCE [LARGE SCALE GENOMIC DNA]</scope>
    <source>
        <strain evidence="1 2">A3</strain>
    </source>
</reference>
<dbReference type="Proteomes" id="UP000078354">
    <property type="component" value="Chromosome"/>
</dbReference>
<dbReference type="EMBL" id="CP014870">
    <property type="protein sequence ID" value="ANJ58382.1"/>
    <property type="molecule type" value="Genomic_DNA"/>
</dbReference>
<dbReference type="KEGG" id="psil:PMA3_25700"/>
<proteinExistence type="predicted"/>
<accession>A0A191YZR9</accession>
<dbReference type="AlphaFoldDB" id="A0A191YZR9"/>
<name>A0A191YZR9_9PSED</name>